<organism evidence="2 3">
    <name type="scientific">Pseudonocardia eucalypti</name>
    <dbReference type="NCBI Taxonomy" id="648755"/>
    <lineage>
        <taxon>Bacteria</taxon>
        <taxon>Bacillati</taxon>
        <taxon>Actinomycetota</taxon>
        <taxon>Actinomycetes</taxon>
        <taxon>Pseudonocardiales</taxon>
        <taxon>Pseudonocardiaceae</taxon>
        <taxon>Pseudonocardia</taxon>
    </lineage>
</organism>
<name>A0ABP9RCJ9_9PSEU</name>
<evidence type="ECO:0000313" key="3">
    <source>
        <dbReference type="Proteomes" id="UP001428817"/>
    </source>
</evidence>
<evidence type="ECO:0000256" key="1">
    <source>
        <dbReference type="SAM" id="MobiDB-lite"/>
    </source>
</evidence>
<reference evidence="3" key="1">
    <citation type="journal article" date="2019" name="Int. J. Syst. Evol. Microbiol.">
        <title>The Global Catalogue of Microorganisms (GCM) 10K type strain sequencing project: providing services to taxonomists for standard genome sequencing and annotation.</title>
        <authorList>
            <consortium name="The Broad Institute Genomics Platform"/>
            <consortium name="The Broad Institute Genome Sequencing Center for Infectious Disease"/>
            <person name="Wu L."/>
            <person name="Ma J."/>
        </authorList>
    </citation>
    <scope>NUCLEOTIDE SEQUENCE [LARGE SCALE GENOMIC DNA]</scope>
    <source>
        <strain evidence="3">JCM 18303</strain>
    </source>
</reference>
<feature type="region of interest" description="Disordered" evidence="1">
    <location>
        <begin position="327"/>
        <end position="394"/>
    </location>
</feature>
<feature type="region of interest" description="Disordered" evidence="1">
    <location>
        <begin position="1"/>
        <end position="38"/>
    </location>
</feature>
<feature type="compositionally biased region" description="Basic residues" evidence="1">
    <location>
        <begin position="23"/>
        <end position="38"/>
    </location>
</feature>
<dbReference type="Proteomes" id="UP001428817">
    <property type="component" value="Unassembled WGS sequence"/>
</dbReference>
<sequence length="394" mass="43870">MAGRRPASDSPGPGRFGDPTRRAQPRRTGRGVARRVANSRRYGRARAAARIERGRYEPHPGLENFLPPGRLRDQDTALRVVEALIDAQTWRADRKRAWRAILRRLVCSMDWSSGLVAAVRAEEFAAAGDRATRTVSRVIAWAVEAGFVVVAERAASAAFLGTGRGRTPTYALYVPADVTLTSDDAVDGDLPTVCLSTQKPLRGRRPLPAHTRTHKWPVFGVPQTPSDRTKATTCLLERLGLDRGRVSRVHVWRARAQLKRWWDAGACPAGLLFAVDHHPDRPDRHRGDAFRGARDPLRVLGYRLKPWTDRLHELPITEQGIPGDYTAAWARNHPADPPSRTSRETPVNVPVSSQQTPAANPAPPKPAWQPTSSAEHRARLRAEFTHRRRTHPPK</sequence>
<comment type="caution">
    <text evidence="2">The sequence shown here is derived from an EMBL/GenBank/DDBJ whole genome shotgun (WGS) entry which is preliminary data.</text>
</comment>
<keyword evidence="3" id="KW-1185">Reference proteome</keyword>
<dbReference type="EMBL" id="BAABJP010000063">
    <property type="protein sequence ID" value="GAA5175060.1"/>
    <property type="molecule type" value="Genomic_DNA"/>
</dbReference>
<protein>
    <recommendedName>
        <fullName evidence="4">Replication protein</fullName>
    </recommendedName>
</protein>
<feature type="compositionally biased region" description="Basic and acidic residues" evidence="1">
    <location>
        <begin position="374"/>
        <end position="385"/>
    </location>
</feature>
<evidence type="ECO:0000313" key="2">
    <source>
        <dbReference type="EMBL" id="GAA5175060.1"/>
    </source>
</evidence>
<proteinExistence type="predicted"/>
<gene>
    <name evidence="2" type="ORF">GCM10023321_80270</name>
</gene>
<evidence type="ECO:0008006" key="4">
    <source>
        <dbReference type="Google" id="ProtNLM"/>
    </source>
</evidence>
<accession>A0ABP9RCJ9</accession>
<dbReference type="RefSeq" id="WP_185063199.1">
    <property type="nucleotide sequence ID" value="NZ_BAABJP010000063.1"/>
</dbReference>